<evidence type="ECO:0008006" key="4">
    <source>
        <dbReference type="Google" id="ProtNLM"/>
    </source>
</evidence>
<reference evidence="2 3" key="1">
    <citation type="journal article" date="2021" name="Sci. Rep.">
        <title>The distribution of antibiotic resistance genes in chicken gut microbiota commensals.</title>
        <authorList>
            <person name="Juricova H."/>
            <person name="Matiasovicova J."/>
            <person name="Kubasova T."/>
            <person name="Cejkova D."/>
            <person name="Rychlik I."/>
        </authorList>
    </citation>
    <scope>NUCLEOTIDE SEQUENCE [LARGE SCALE GENOMIC DNA]</scope>
    <source>
        <strain evidence="2 3">An421</strain>
    </source>
</reference>
<keyword evidence="1" id="KW-0732">Signal</keyword>
<dbReference type="AlphaFoldDB" id="A0AA41DA30"/>
<dbReference type="Pfam" id="PF19515">
    <property type="entry name" value="DUF6048"/>
    <property type="match status" value="1"/>
</dbReference>
<feature type="chain" id="PRO_5041395502" description="Outer membrane protein beta-barrel domain-containing protein" evidence="1">
    <location>
        <begin position="25"/>
        <end position="257"/>
    </location>
</feature>
<dbReference type="InterPro" id="IPR046111">
    <property type="entry name" value="DUF6048"/>
</dbReference>
<feature type="signal peptide" evidence="1">
    <location>
        <begin position="1"/>
        <end position="24"/>
    </location>
</feature>
<gene>
    <name evidence="2" type="ORF">H6D15_10250</name>
</gene>
<organism evidence="2 3">
    <name type="scientific">Caecibacteroides pullorum</name>
    <dbReference type="NCBI Taxonomy" id="2725562"/>
    <lineage>
        <taxon>Bacteria</taxon>
        <taxon>Pseudomonadati</taxon>
        <taxon>Bacteroidota</taxon>
        <taxon>Bacteroidia</taxon>
        <taxon>Bacteroidales</taxon>
        <taxon>Bacteroidaceae</taxon>
        <taxon>Caecibacteroides</taxon>
    </lineage>
</organism>
<accession>A0AA41DA30</accession>
<evidence type="ECO:0000313" key="2">
    <source>
        <dbReference type="EMBL" id="MBM6857974.1"/>
    </source>
</evidence>
<dbReference type="Proteomes" id="UP000698924">
    <property type="component" value="Unassembled WGS sequence"/>
</dbReference>
<dbReference type="RefSeq" id="WP_204972215.1">
    <property type="nucleotide sequence ID" value="NZ_JAAZTS010000015.1"/>
</dbReference>
<evidence type="ECO:0000256" key="1">
    <source>
        <dbReference type="SAM" id="SignalP"/>
    </source>
</evidence>
<comment type="caution">
    <text evidence="2">The sequence shown here is derived from an EMBL/GenBank/DDBJ whole genome shotgun (WGS) entry which is preliminary data.</text>
</comment>
<proteinExistence type="predicted"/>
<keyword evidence="3" id="KW-1185">Reference proteome</keyword>
<protein>
    <recommendedName>
        <fullName evidence="4">Outer membrane protein beta-barrel domain-containing protein</fullName>
    </recommendedName>
</protein>
<name>A0AA41DA30_9BACT</name>
<dbReference type="EMBL" id="JACJMO010000015">
    <property type="protein sequence ID" value="MBM6857974.1"/>
    <property type="molecule type" value="Genomic_DNA"/>
</dbReference>
<sequence>MERRTLRYSISLIVCLCVALTLNAQVSSTSGTDKRPVAHKQEKKKDKDVPVYPLFNGVDLSVDLWGPGSYLLGSDNLSMEVAADVNLKNRFFPTLEVGYGKSDTWSEDGIHYKTGAPYLRVGMDYNTFYKKKFQHKLLVGLRYAVSSFSYDVQSLSVDDPIYGGGLGNPNITDGIWGGNLPPFDHTGMKGTMHWIEVCAGIRAHVWKGLYMGWALRYKFRLSATTGEYGDPSYVPGYGTYGSNTLGVSYTITYKLPL</sequence>
<evidence type="ECO:0000313" key="3">
    <source>
        <dbReference type="Proteomes" id="UP000698924"/>
    </source>
</evidence>